<gene>
    <name evidence="4" type="ORF">BAU07_21885</name>
</gene>
<feature type="compositionally biased region" description="Basic and acidic residues" evidence="1">
    <location>
        <begin position="255"/>
        <end position="264"/>
    </location>
</feature>
<dbReference type="PROSITE" id="PS50011">
    <property type="entry name" value="PROTEIN_KINASE_DOM"/>
    <property type="match status" value="1"/>
</dbReference>
<evidence type="ECO:0000256" key="2">
    <source>
        <dbReference type="SAM" id="Phobius"/>
    </source>
</evidence>
<dbReference type="Gene3D" id="1.10.510.10">
    <property type="entry name" value="Transferase(Phosphotransferase) domain 1"/>
    <property type="match status" value="1"/>
</dbReference>
<evidence type="ECO:0000256" key="1">
    <source>
        <dbReference type="SAM" id="MobiDB-lite"/>
    </source>
</evidence>
<dbReference type="InterPro" id="IPR011009">
    <property type="entry name" value="Kinase-like_dom_sf"/>
</dbReference>
<keyword evidence="2" id="KW-0812">Transmembrane</keyword>
<feature type="compositionally biased region" description="Low complexity" evidence="1">
    <location>
        <begin position="245"/>
        <end position="254"/>
    </location>
</feature>
<dbReference type="AlphaFoldDB" id="A0A193GJ21"/>
<evidence type="ECO:0000259" key="3">
    <source>
        <dbReference type="PROSITE" id="PS50011"/>
    </source>
</evidence>
<dbReference type="EMBL" id="CP016172">
    <property type="protein sequence ID" value="ANN79416.1"/>
    <property type="molecule type" value="Genomic_DNA"/>
</dbReference>
<dbReference type="GO" id="GO:0004672">
    <property type="term" value="F:protein kinase activity"/>
    <property type="evidence" value="ECO:0007669"/>
    <property type="project" value="InterPro"/>
</dbReference>
<dbReference type="InterPro" id="IPR000719">
    <property type="entry name" value="Prot_kinase_dom"/>
</dbReference>
<dbReference type="SUPFAM" id="SSF56112">
    <property type="entry name" value="Protein kinase-like (PK-like)"/>
    <property type="match status" value="1"/>
</dbReference>
<keyword evidence="2" id="KW-1133">Transmembrane helix</keyword>
<dbReference type="Proteomes" id="UP000091926">
    <property type="component" value="Chromosome"/>
</dbReference>
<feature type="compositionally biased region" description="Low complexity" evidence="1">
    <location>
        <begin position="401"/>
        <end position="502"/>
    </location>
</feature>
<keyword evidence="5" id="KW-1185">Reference proteome</keyword>
<dbReference type="RefSeq" id="WP_066662443.1">
    <property type="nucleotide sequence ID" value="NZ_CBCSCL010000007.1"/>
</dbReference>
<organism evidence="4 5">
    <name type="scientific">Bordetella flabilis</name>
    <dbReference type="NCBI Taxonomy" id="463014"/>
    <lineage>
        <taxon>Bacteria</taxon>
        <taxon>Pseudomonadati</taxon>
        <taxon>Pseudomonadota</taxon>
        <taxon>Betaproteobacteria</taxon>
        <taxon>Burkholderiales</taxon>
        <taxon>Alcaligenaceae</taxon>
        <taxon>Bordetella</taxon>
    </lineage>
</organism>
<evidence type="ECO:0000313" key="4">
    <source>
        <dbReference type="EMBL" id="ANN79416.1"/>
    </source>
</evidence>
<name>A0A193GJ21_9BORD</name>
<sequence length="590" mass="58787">MKPGAANAHETLDGHAAAGGMGPDRVRRILADLAPALADLHRTGAVHGDISLSTIGLDESGRARLLSPPLMPAANAEYALHRDGYAAFEQYTDDPDTPCGPWTDIYALSATACALLTAMPPPPALARCVRDDYVPLAQRCAPGEEAFCAVLDQGLAMDAHARPQTIDAFARMLHLDVMPAAVSPMATGAATETETAPAAPAAAAPTAEAAGAAMAAAQGAGAAAASRAAVSNSAPAPEPAPAPTIPAAAPASREASPRLDREPEILPGTTRDLEKHTAVLSAAHELNDRDARKTASVPVPPGKQPPTQQRAPWLMVLAIIVAIAATVYVWLRPQPTQQADIVARAADSASGNAAAGTAAGTINSPPGEAAGIASSSTDARDTAPLDIAAEGATSPPSTNSATPAADATGVGTPPATPATGSTTDTAALPSSGMGPSSPPSAAAPAVGTLSPDTSAPATSSPATSAQGASPAVTSSPATARAATESQNPSAGPAALPAAAAEAKPGRDERSKAALAPPPASKTPVTVSVSIRPWGEVLVNGRSHGVSPPLNRLTLPPGKYAITVRNKAGPDYHQTLVVTAGRSAAISHTFE</sequence>
<dbReference type="GO" id="GO:0005524">
    <property type="term" value="F:ATP binding"/>
    <property type="evidence" value="ECO:0007669"/>
    <property type="project" value="InterPro"/>
</dbReference>
<reference evidence="4 5" key="1">
    <citation type="submission" date="2016-06" db="EMBL/GenBank/DDBJ databases">
        <title>Complete genome sequences of Bordetella bronchialis and Bordetella flabilis.</title>
        <authorList>
            <person name="LiPuma J.J."/>
            <person name="Spilker T."/>
        </authorList>
    </citation>
    <scope>NUCLEOTIDE SEQUENCE [LARGE SCALE GENOMIC DNA]</scope>
    <source>
        <strain evidence="4 5">AU10664</strain>
    </source>
</reference>
<feature type="domain" description="Protein kinase" evidence="3">
    <location>
        <begin position="1"/>
        <end position="177"/>
    </location>
</feature>
<protein>
    <recommendedName>
        <fullName evidence="3">Protein kinase domain-containing protein</fullName>
    </recommendedName>
</protein>
<proteinExistence type="predicted"/>
<dbReference type="KEGG" id="bfz:BAU07_21885"/>
<evidence type="ECO:0000313" key="5">
    <source>
        <dbReference type="Proteomes" id="UP000091926"/>
    </source>
</evidence>
<dbReference type="STRING" id="463014.BAU07_21885"/>
<accession>A0A193GJ21</accession>
<dbReference type="OrthoDB" id="9801841at2"/>
<keyword evidence="2" id="KW-0472">Membrane</keyword>
<feature type="region of interest" description="Disordered" evidence="1">
    <location>
        <begin position="232"/>
        <end position="308"/>
    </location>
</feature>
<feature type="region of interest" description="Disordered" evidence="1">
    <location>
        <begin position="354"/>
        <end position="525"/>
    </location>
</feature>
<feature type="transmembrane region" description="Helical" evidence="2">
    <location>
        <begin position="311"/>
        <end position="331"/>
    </location>
</feature>